<dbReference type="EMBL" id="CAJNOT010001970">
    <property type="protein sequence ID" value="CAF1269822.1"/>
    <property type="molecule type" value="Genomic_DNA"/>
</dbReference>
<organism evidence="3 4">
    <name type="scientific">Rotaria sordida</name>
    <dbReference type="NCBI Taxonomy" id="392033"/>
    <lineage>
        <taxon>Eukaryota</taxon>
        <taxon>Metazoa</taxon>
        <taxon>Spiralia</taxon>
        <taxon>Gnathifera</taxon>
        <taxon>Rotifera</taxon>
        <taxon>Eurotatoria</taxon>
        <taxon>Bdelloidea</taxon>
        <taxon>Philodinida</taxon>
        <taxon>Philodinidae</taxon>
        <taxon>Rotaria</taxon>
    </lineage>
</organism>
<keyword evidence="1" id="KW-0175">Coiled coil</keyword>
<gene>
    <name evidence="3" type="ORF">ZHD862_LOCUS26353</name>
</gene>
<reference evidence="3" key="1">
    <citation type="submission" date="2021-02" db="EMBL/GenBank/DDBJ databases">
        <authorList>
            <person name="Nowell W R."/>
        </authorList>
    </citation>
    <scope>NUCLEOTIDE SEQUENCE</scope>
</reference>
<dbReference type="Proteomes" id="UP000663864">
    <property type="component" value="Unassembled WGS sequence"/>
</dbReference>
<evidence type="ECO:0000313" key="4">
    <source>
        <dbReference type="Proteomes" id="UP000663864"/>
    </source>
</evidence>
<accession>A0A815B7G6</accession>
<evidence type="ECO:0000256" key="1">
    <source>
        <dbReference type="SAM" id="Coils"/>
    </source>
</evidence>
<feature type="coiled-coil region" evidence="1">
    <location>
        <begin position="37"/>
        <end position="68"/>
    </location>
</feature>
<dbReference type="SUPFAM" id="SSF52540">
    <property type="entry name" value="P-loop containing nucleoside triphosphate hydrolases"/>
    <property type="match status" value="1"/>
</dbReference>
<evidence type="ECO:0000313" key="3">
    <source>
        <dbReference type="EMBL" id="CAF1269822.1"/>
    </source>
</evidence>
<protein>
    <submittedName>
        <fullName evidence="3">Uncharacterized protein</fullName>
    </submittedName>
</protein>
<comment type="caution">
    <text evidence="3">The sequence shown here is derived from an EMBL/GenBank/DDBJ whole genome shotgun (WGS) entry which is preliminary data.</text>
</comment>
<evidence type="ECO:0000256" key="2">
    <source>
        <dbReference type="SAM" id="MobiDB-lite"/>
    </source>
</evidence>
<dbReference type="AlphaFoldDB" id="A0A815B7G6"/>
<name>A0A815B7G6_9BILA</name>
<proteinExistence type="predicted"/>
<dbReference type="InterPro" id="IPR027417">
    <property type="entry name" value="P-loop_NTPase"/>
</dbReference>
<feature type="compositionally biased region" description="Acidic residues" evidence="2">
    <location>
        <begin position="23"/>
        <end position="32"/>
    </location>
</feature>
<sequence length="119" mass="13458">MRFDREPTRSPSRSPPPFHDDTDNNDVDDETELQASIAEKETEMTHTQELLNEQMRQAEVTLTQLRQLTNISFNMTSANITCQILVLGSTGSGRTTLIKTILDENNVHETISGTKYMSK</sequence>
<feature type="region of interest" description="Disordered" evidence="2">
    <location>
        <begin position="1"/>
        <end position="32"/>
    </location>
</feature>